<dbReference type="AlphaFoldDB" id="A0A1H1LDH3"/>
<reference evidence="4" key="1">
    <citation type="submission" date="2016-10" db="EMBL/GenBank/DDBJ databases">
        <authorList>
            <person name="Varghese N."/>
            <person name="Submissions S."/>
        </authorList>
    </citation>
    <scope>NUCLEOTIDE SEQUENCE [LARGE SCALE GENOMIC DNA]</scope>
    <source>
        <strain evidence="4">2SM5</strain>
    </source>
</reference>
<keyword evidence="1" id="KW-1133">Transmembrane helix</keyword>
<feature type="transmembrane region" description="Helical" evidence="1">
    <location>
        <begin position="75"/>
        <end position="108"/>
    </location>
</feature>
<accession>A0A1H1LDH3</accession>
<keyword evidence="1" id="KW-0472">Membrane</keyword>
<feature type="domain" description="GYF" evidence="2">
    <location>
        <begin position="4"/>
        <end position="48"/>
    </location>
</feature>
<dbReference type="RefSeq" id="WP_090271628.1">
    <property type="nucleotide sequence ID" value="NZ_LT629748.1"/>
</dbReference>
<evidence type="ECO:0000256" key="1">
    <source>
        <dbReference type="SAM" id="Phobius"/>
    </source>
</evidence>
<feature type="transmembrane region" description="Helical" evidence="1">
    <location>
        <begin position="149"/>
        <end position="172"/>
    </location>
</feature>
<proteinExistence type="predicted"/>
<evidence type="ECO:0000313" key="4">
    <source>
        <dbReference type="Proteomes" id="UP000243426"/>
    </source>
</evidence>
<dbReference type="Proteomes" id="UP000243426">
    <property type="component" value="Chromosome I"/>
</dbReference>
<keyword evidence="1" id="KW-0812">Transmembrane</keyword>
<evidence type="ECO:0000313" key="3">
    <source>
        <dbReference type="EMBL" id="SDR72614.1"/>
    </source>
</evidence>
<dbReference type="OrthoDB" id="8859199at2"/>
<name>A0A1H1LDH3_9GAMM</name>
<gene>
    <name evidence="3" type="ORF">SAMN05216198_0205</name>
</gene>
<organism evidence="3 4">
    <name type="scientific">Halopseudomonas litoralis</name>
    <dbReference type="NCBI Taxonomy" id="797277"/>
    <lineage>
        <taxon>Bacteria</taxon>
        <taxon>Pseudomonadati</taxon>
        <taxon>Pseudomonadota</taxon>
        <taxon>Gammaproteobacteria</taxon>
        <taxon>Pseudomonadales</taxon>
        <taxon>Pseudomonadaceae</taxon>
        <taxon>Halopseudomonas</taxon>
    </lineage>
</organism>
<dbReference type="EMBL" id="LT629748">
    <property type="protein sequence ID" value="SDR72614.1"/>
    <property type="molecule type" value="Genomic_DNA"/>
</dbReference>
<protein>
    <recommendedName>
        <fullName evidence="2">GYF domain-containing protein</fullName>
    </recommendedName>
</protein>
<dbReference type="Pfam" id="PF14237">
    <property type="entry name" value="GYF_2"/>
    <property type="match status" value="1"/>
</dbReference>
<dbReference type="InterPro" id="IPR025640">
    <property type="entry name" value="GYF_2"/>
</dbReference>
<evidence type="ECO:0000259" key="2">
    <source>
        <dbReference type="Pfam" id="PF14237"/>
    </source>
</evidence>
<keyword evidence="4" id="KW-1185">Reference proteome</keyword>
<sequence>MTTWHYVESGAQVGPLTIDEMKAAVGDGKITPSTKVWPGEGDWIHASETLLSEFFGVHEATTPPPLAGEDIDNKFMWVLVTVPIIGVIIDLIAGTVLFLPSIIANIALCMLDEKKLKAAGHAAPEHWSVFIVPVYIWKRAALLKHKKHYFGAWVAAFVLSILIDIGGAQAAIEEAACPIVTDIIKEQLYGSAKCMGVAIDKEVTTGFYKATATLDNGNELLITIEERDDGMIYVQIPNQ</sequence>